<dbReference type="SMART" id="SM00986">
    <property type="entry name" value="UDG"/>
    <property type="match status" value="1"/>
</dbReference>
<organism evidence="13 14">
    <name type="scientific">Candidatus Ornithospirochaeta stercoravium</name>
    <dbReference type="NCBI Taxonomy" id="2840897"/>
    <lineage>
        <taxon>Bacteria</taxon>
        <taxon>Pseudomonadati</taxon>
        <taxon>Spirochaetota</taxon>
        <taxon>Spirochaetia</taxon>
        <taxon>Spirochaetales</taxon>
        <taxon>Spirochaetaceae</taxon>
        <taxon>Spirochaetaceae incertae sedis</taxon>
        <taxon>Candidatus Ornithospirochaeta</taxon>
    </lineage>
</organism>
<sequence>MIHVGNDWQPLFDIEQEKPYYLELRSFLKNEYRTKTVFPPMNEIFNAFMLTSFSDTRVVIVGQDPYHEKDQAMGLSFSVREGVEEPPSLKNIHQEIIAEGVEQGLWSSDLTRWAKQGVLLLNSTLTVVEHQAAAHSGKGWEIFTDNAIRALGEDDEPRVFILWGSYARSKKSLITNPSHLILESAHPSPLSAYRGFFGNNHFRLCNEFLKAHGYPPIYW</sequence>
<dbReference type="CDD" id="cd10027">
    <property type="entry name" value="UDG-F1-like"/>
    <property type="match status" value="1"/>
</dbReference>
<evidence type="ECO:0000259" key="12">
    <source>
        <dbReference type="SMART" id="SM00986"/>
    </source>
</evidence>
<dbReference type="NCBIfam" id="NF003589">
    <property type="entry name" value="PRK05254.1-2"/>
    <property type="match status" value="1"/>
</dbReference>
<keyword evidence="7 9" id="KW-0378">Hydrolase</keyword>
<evidence type="ECO:0000256" key="7">
    <source>
        <dbReference type="ARBA" id="ARBA00022801"/>
    </source>
</evidence>
<dbReference type="GO" id="GO:0004844">
    <property type="term" value="F:uracil DNA N-glycosylase activity"/>
    <property type="evidence" value="ECO:0007669"/>
    <property type="project" value="UniProtKB-UniRule"/>
</dbReference>
<dbReference type="EC" id="3.2.2.27" evidence="4 9"/>
<dbReference type="Gene3D" id="3.40.470.10">
    <property type="entry name" value="Uracil-DNA glycosylase-like domain"/>
    <property type="match status" value="1"/>
</dbReference>
<comment type="caution">
    <text evidence="13">The sequence shown here is derived from an EMBL/GenBank/DDBJ whole genome shotgun (WGS) entry which is preliminary data.</text>
</comment>
<evidence type="ECO:0000313" key="14">
    <source>
        <dbReference type="Proteomes" id="UP000810292"/>
    </source>
</evidence>
<name>A0A9D9NDZ5_9SPIO</name>
<keyword evidence="9" id="KW-0963">Cytoplasm</keyword>
<comment type="subcellular location">
    <subcellularLocation>
        <location evidence="9">Cytoplasm</location>
    </subcellularLocation>
</comment>
<dbReference type="InterPro" id="IPR005122">
    <property type="entry name" value="Uracil-DNA_glycosylase-like"/>
</dbReference>
<evidence type="ECO:0000313" key="13">
    <source>
        <dbReference type="EMBL" id="MBO8469774.1"/>
    </source>
</evidence>
<dbReference type="PANTHER" id="PTHR11264">
    <property type="entry name" value="URACIL-DNA GLYCOSYLASE"/>
    <property type="match status" value="1"/>
</dbReference>
<comment type="similarity">
    <text evidence="3 9 11">Belongs to the uracil-DNA glycosylase (UDG) superfamily. UNG family.</text>
</comment>
<dbReference type="GO" id="GO:0005737">
    <property type="term" value="C:cytoplasm"/>
    <property type="evidence" value="ECO:0007669"/>
    <property type="project" value="UniProtKB-SubCell"/>
</dbReference>
<dbReference type="PANTHER" id="PTHR11264:SF0">
    <property type="entry name" value="URACIL-DNA GLYCOSYLASE"/>
    <property type="match status" value="1"/>
</dbReference>
<comment type="catalytic activity">
    <reaction evidence="1 9 11">
        <text>Hydrolyzes single-stranded DNA or mismatched double-stranded DNA and polynucleotides, releasing free uracil.</text>
        <dbReference type="EC" id="3.2.2.27"/>
    </reaction>
</comment>
<comment type="function">
    <text evidence="2 9 11">Excises uracil residues from the DNA which can arise as a result of misincorporation of dUMP residues by DNA polymerase or due to deamination of cytosine.</text>
</comment>
<keyword evidence="8 9" id="KW-0234">DNA repair</keyword>
<gene>
    <name evidence="9" type="primary">ung</name>
    <name evidence="13" type="ORF">IAA72_08325</name>
</gene>
<dbReference type="SUPFAM" id="SSF52141">
    <property type="entry name" value="Uracil-DNA glycosylase-like"/>
    <property type="match status" value="1"/>
</dbReference>
<reference evidence="13" key="2">
    <citation type="journal article" date="2021" name="PeerJ">
        <title>Extensive microbial diversity within the chicken gut microbiome revealed by metagenomics and culture.</title>
        <authorList>
            <person name="Gilroy R."/>
            <person name="Ravi A."/>
            <person name="Getino M."/>
            <person name="Pursley I."/>
            <person name="Horton D.L."/>
            <person name="Alikhan N.F."/>
            <person name="Baker D."/>
            <person name="Gharbi K."/>
            <person name="Hall N."/>
            <person name="Watson M."/>
            <person name="Adriaenssens E.M."/>
            <person name="Foster-Nyarko E."/>
            <person name="Jarju S."/>
            <person name="Secka A."/>
            <person name="Antonio M."/>
            <person name="Oren A."/>
            <person name="Chaudhuri R.R."/>
            <person name="La Ragione R."/>
            <person name="Hildebrand F."/>
            <person name="Pallen M.J."/>
        </authorList>
    </citation>
    <scope>NUCLEOTIDE SEQUENCE</scope>
    <source>
        <strain evidence="13">14700</strain>
    </source>
</reference>
<reference evidence="13" key="1">
    <citation type="submission" date="2020-10" db="EMBL/GenBank/DDBJ databases">
        <authorList>
            <person name="Gilroy R."/>
        </authorList>
    </citation>
    <scope>NUCLEOTIDE SEQUENCE</scope>
    <source>
        <strain evidence="13">14700</strain>
    </source>
</reference>
<feature type="domain" description="Uracil-DNA glycosylase-like" evidence="12">
    <location>
        <begin position="49"/>
        <end position="209"/>
    </location>
</feature>
<dbReference type="NCBIfam" id="NF003591">
    <property type="entry name" value="PRK05254.1-4"/>
    <property type="match status" value="1"/>
</dbReference>
<keyword evidence="13" id="KW-0326">Glycosidase</keyword>
<dbReference type="AlphaFoldDB" id="A0A9D9NDZ5"/>
<keyword evidence="6 9" id="KW-0227">DNA damage</keyword>
<dbReference type="InterPro" id="IPR018085">
    <property type="entry name" value="Ura-DNA_Glyclase_AS"/>
</dbReference>
<evidence type="ECO:0000256" key="4">
    <source>
        <dbReference type="ARBA" id="ARBA00012030"/>
    </source>
</evidence>
<dbReference type="NCBIfam" id="NF003592">
    <property type="entry name" value="PRK05254.1-5"/>
    <property type="match status" value="1"/>
</dbReference>
<accession>A0A9D9NDZ5</accession>
<dbReference type="PROSITE" id="PS00130">
    <property type="entry name" value="U_DNA_GLYCOSYLASE"/>
    <property type="match status" value="1"/>
</dbReference>
<dbReference type="NCBIfam" id="NF003588">
    <property type="entry name" value="PRK05254.1-1"/>
    <property type="match status" value="1"/>
</dbReference>
<dbReference type="EMBL" id="JADIMF010000139">
    <property type="protein sequence ID" value="MBO8469774.1"/>
    <property type="molecule type" value="Genomic_DNA"/>
</dbReference>
<evidence type="ECO:0000256" key="11">
    <source>
        <dbReference type="RuleBase" id="RU003780"/>
    </source>
</evidence>
<evidence type="ECO:0000256" key="9">
    <source>
        <dbReference type="HAMAP-Rule" id="MF_00148"/>
    </source>
</evidence>
<evidence type="ECO:0000256" key="1">
    <source>
        <dbReference type="ARBA" id="ARBA00001400"/>
    </source>
</evidence>
<dbReference type="SMART" id="SM00987">
    <property type="entry name" value="UreE_C"/>
    <property type="match status" value="1"/>
</dbReference>
<evidence type="ECO:0000256" key="10">
    <source>
        <dbReference type="PROSITE-ProRule" id="PRU10072"/>
    </source>
</evidence>
<protein>
    <recommendedName>
        <fullName evidence="5 9">Uracil-DNA glycosylase</fullName>
        <shortName evidence="9">UDG</shortName>
        <ecNumber evidence="4 9">3.2.2.27</ecNumber>
    </recommendedName>
</protein>
<evidence type="ECO:0000256" key="3">
    <source>
        <dbReference type="ARBA" id="ARBA00008184"/>
    </source>
</evidence>
<dbReference type="NCBIfam" id="TIGR00628">
    <property type="entry name" value="ung"/>
    <property type="match status" value="1"/>
</dbReference>
<proteinExistence type="inferred from homology"/>
<evidence type="ECO:0000256" key="5">
    <source>
        <dbReference type="ARBA" id="ARBA00018429"/>
    </source>
</evidence>
<dbReference type="Proteomes" id="UP000810292">
    <property type="component" value="Unassembled WGS sequence"/>
</dbReference>
<dbReference type="Pfam" id="PF03167">
    <property type="entry name" value="UDG"/>
    <property type="match status" value="1"/>
</dbReference>
<feature type="active site" description="Proton acceptor" evidence="9 10">
    <location>
        <position position="64"/>
    </location>
</feature>
<dbReference type="HAMAP" id="MF_00148">
    <property type="entry name" value="UDG"/>
    <property type="match status" value="1"/>
</dbReference>
<evidence type="ECO:0000256" key="2">
    <source>
        <dbReference type="ARBA" id="ARBA00002631"/>
    </source>
</evidence>
<evidence type="ECO:0000256" key="6">
    <source>
        <dbReference type="ARBA" id="ARBA00022763"/>
    </source>
</evidence>
<dbReference type="InterPro" id="IPR036895">
    <property type="entry name" value="Uracil-DNA_glycosylase-like_sf"/>
</dbReference>
<dbReference type="GO" id="GO:0097510">
    <property type="term" value="P:base-excision repair, AP site formation via deaminated base removal"/>
    <property type="evidence" value="ECO:0007669"/>
    <property type="project" value="TreeGrafter"/>
</dbReference>
<evidence type="ECO:0000256" key="8">
    <source>
        <dbReference type="ARBA" id="ARBA00023204"/>
    </source>
</evidence>
<dbReference type="InterPro" id="IPR002043">
    <property type="entry name" value="UDG_fam1"/>
</dbReference>